<proteinExistence type="predicted"/>
<dbReference type="Gene3D" id="3.40.30.10">
    <property type="entry name" value="Glutaredoxin"/>
    <property type="match status" value="1"/>
</dbReference>
<feature type="domain" description="Glutaredoxin" evidence="1">
    <location>
        <begin position="152"/>
        <end position="188"/>
    </location>
</feature>
<keyword evidence="3" id="KW-1185">Reference proteome</keyword>
<dbReference type="InterPro" id="IPR036249">
    <property type="entry name" value="Thioredoxin-like_sf"/>
</dbReference>
<organism evidence="2 3">
    <name type="scientific">Symbiodinium natans</name>
    <dbReference type="NCBI Taxonomy" id="878477"/>
    <lineage>
        <taxon>Eukaryota</taxon>
        <taxon>Sar</taxon>
        <taxon>Alveolata</taxon>
        <taxon>Dinophyceae</taxon>
        <taxon>Suessiales</taxon>
        <taxon>Symbiodiniaceae</taxon>
        <taxon>Symbiodinium</taxon>
    </lineage>
</organism>
<dbReference type="SUPFAM" id="SSF52833">
    <property type="entry name" value="Thioredoxin-like"/>
    <property type="match status" value="1"/>
</dbReference>
<dbReference type="AlphaFoldDB" id="A0A812U520"/>
<gene>
    <name evidence="2" type="primary">mask</name>
    <name evidence="2" type="ORF">SNAT2548_LOCUS31034</name>
</gene>
<dbReference type="PROSITE" id="PS51354">
    <property type="entry name" value="GLUTAREDOXIN_2"/>
    <property type="match status" value="1"/>
</dbReference>
<sequence length="204" mass="21491">MVSPGSEYYVGMKHGEIWMRNGKPVYFSYATCGASDSFTATSNETCAFQKSVSNCTLLFEKCAWNGTACLGKEILQTCSHSGAGAIKATFAVALAFAALRAPVVRAVSTVPPAAVPALLVAGTIGALARRPRAVSSQLLRSRFVAMHAAPDVVIYSRPGCAYCAKAKSLLKQRGVTFGIVDIAAEEEALVMELGIASQHIAEPE</sequence>
<dbReference type="EMBL" id="CAJNDS010002635">
    <property type="protein sequence ID" value="CAE7552577.1"/>
    <property type="molecule type" value="Genomic_DNA"/>
</dbReference>
<evidence type="ECO:0000259" key="1">
    <source>
        <dbReference type="Pfam" id="PF00462"/>
    </source>
</evidence>
<dbReference type="CDD" id="cd02976">
    <property type="entry name" value="NrdH"/>
    <property type="match status" value="1"/>
</dbReference>
<protein>
    <submittedName>
        <fullName evidence="2">Mask protein</fullName>
    </submittedName>
</protein>
<name>A0A812U520_9DINO</name>
<reference evidence="2" key="1">
    <citation type="submission" date="2021-02" db="EMBL/GenBank/DDBJ databases">
        <authorList>
            <person name="Dougan E. K."/>
            <person name="Rhodes N."/>
            <person name="Thang M."/>
            <person name="Chan C."/>
        </authorList>
    </citation>
    <scope>NUCLEOTIDE SEQUENCE</scope>
</reference>
<accession>A0A812U520</accession>
<dbReference type="OrthoDB" id="418495at2759"/>
<dbReference type="Pfam" id="PF00462">
    <property type="entry name" value="Glutaredoxin"/>
    <property type="match status" value="1"/>
</dbReference>
<dbReference type="InterPro" id="IPR002109">
    <property type="entry name" value="Glutaredoxin"/>
</dbReference>
<comment type="caution">
    <text evidence="2">The sequence shown here is derived from an EMBL/GenBank/DDBJ whole genome shotgun (WGS) entry which is preliminary data.</text>
</comment>
<evidence type="ECO:0000313" key="3">
    <source>
        <dbReference type="Proteomes" id="UP000604046"/>
    </source>
</evidence>
<evidence type="ECO:0000313" key="2">
    <source>
        <dbReference type="EMBL" id="CAE7552577.1"/>
    </source>
</evidence>
<dbReference type="Proteomes" id="UP000604046">
    <property type="component" value="Unassembled WGS sequence"/>
</dbReference>